<evidence type="ECO:0000256" key="3">
    <source>
        <dbReference type="ARBA" id="ARBA00022679"/>
    </source>
</evidence>
<gene>
    <name evidence="8" type="ORF">FLL46_18915</name>
</gene>
<evidence type="ECO:0000259" key="7">
    <source>
        <dbReference type="Pfam" id="PF22624"/>
    </source>
</evidence>
<dbReference type="GO" id="GO:0005829">
    <property type="term" value="C:cytosol"/>
    <property type="evidence" value="ECO:0007669"/>
    <property type="project" value="TreeGrafter"/>
</dbReference>
<sequence length="268" mass="31176">MIIGDQEVHLWHVYDEEIVEPSLLSRYFELLSEEELVQQKKFYFEKDRHQYLITRAMVRCVLSLYDASIAPDAWTFDKNDFGKPFISNSEIVKPVRFNISHTDKLVTIAVTSNQEVGVDVEYLPRLGKMLEIANRFFSPKETEHLFALPPEKRKNRFFDLWTLKEAYIKACGMGLSIPLDHFSYSFSQQGKITISFDPARQDQPDKWQFWQVHPNDTHKVSLAIKDEKKSSSYQISMREIIPLSAIKEVTYPIAHGSIITNSETYSTV</sequence>
<keyword evidence="5" id="KW-0460">Magnesium</keyword>
<dbReference type="GO" id="GO:0006633">
    <property type="term" value="P:fatty acid biosynthetic process"/>
    <property type="evidence" value="ECO:0007669"/>
    <property type="project" value="InterPro"/>
</dbReference>
<comment type="caution">
    <text evidence="8">The sequence shown here is derived from an EMBL/GenBank/DDBJ whole genome shotgun (WGS) entry which is preliminary data.</text>
</comment>
<name>A0A545U936_9GAMM</name>
<evidence type="ECO:0000313" key="8">
    <source>
        <dbReference type="EMBL" id="TQV85984.1"/>
    </source>
</evidence>
<dbReference type="InterPro" id="IPR037143">
    <property type="entry name" value="4-PPantetheinyl_Trfase_dom_sf"/>
</dbReference>
<dbReference type="InterPro" id="IPR004568">
    <property type="entry name" value="Ppantetheine-prot_Trfase_dom"/>
</dbReference>
<comment type="cofactor">
    <cofactor evidence="1">
        <name>Mg(2+)</name>
        <dbReference type="ChEBI" id="CHEBI:18420"/>
    </cofactor>
</comment>
<dbReference type="PANTHER" id="PTHR12215">
    <property type="entry name" value="PHOSPHOPANTETHEINE TRANSFERASE"/>
    <property type="match status" value="1"/>
</dbReference>
<evidence type="ECO:0000313" key="9">
    <source>
        <dbReference type="Proteomes" id="UP000315439"/>
    </source>
</evidence>
<evidence type="ECO:0000259" key="6">
    <source>
        <dbReference type="Pfam" id="PF01648"/>
    </source>
</evidence>
<keyword evidence="4" id="KW-0479">Metal-binding</keyword>
<dbReference type="EMBL" id="VIKS01000011">
    <property type="protein sequence ID" value="TQV85984.1"/>
    <property type="molecule type" value="Genomic_DNA"/>
</dbReference>
<reference evidence="8 9" key="1">
    <citation type="submission" date="2019-07" db="EMBL/GenBank/DDBJ databases">
        <title>Draft genome for Aliikangiella sp. M105.</title>
        <authorList>
            <person name="Wang G."/>
        </authorList>
    </citation>
    <scope>NUCLEOTIDE SEQUENCE [LARGE SCALE GENOMIC DNA]</scope>
    <source>
        <strain evidence="8 9">M105</strain>
    </source>
</reference>
<dbReference type="InterPro" id="IPR008278">
    <property type="entry name" value="4-PPantetheinyl_Trfase_dom"/>
</dbReference>
<dbReference type="Pfam" id="PF22624">
    <property type="entry name" value="AASDHPPT_N"/>
    <property type="match status" value="1"/>
</dbReference>
<dbReference type="GO" id="GO:0000287">
    <property type="term" value="F:magnesium ion binding"/>
    <property type="evidence" value="ECO:0007669"/>
    <property type="project" value="InterPro"/>
</dbReference>
<dbReference type="PANTHER" id="PTHR12215:SF10">
    <property type="entry name" value="L-AMINOADIPATE-SEMIALDEHYDE DEHYDROGENASE-PHOSPHOPANTETHEINYL TRANSFERASE"/>
    <property type="match status" value="1"/>
</dbReference>
<accession>A0A545U936</accession>
<keyword evidence="9" id="KW-1185">Reference proteome</keyword>
<evidence type="ECO:0000256" key="1">
    <source>
        <dbReference type="ARBA" id="ARBA00001946"/>
    </source>
</evidence>
<dbReference type="Gene3D" id="3.90.470.20">
    <property type="entry name" value="4'-phosphopantetheinyl transferase domain"/>
    <property type="match status" value="2"/>
</dbReference>
<evidence type="ECO:0000256" key="5">
    <source>
        <dbReference type="ARBA" id="ARBA00022842"/>
    </source>
</evidence>
<evidence type="ECO:0000256" key="4">
    <source>
        <dbReference type="ARBA" id="ARBA00022723"/>
    </source>
</evidence>
<dbReference type="Pfam" id="PF01648">
    <property type="entry name" value="ACPS"/>
    <property type="match status" value="1"/>
</dbReference>
<dbReference type="Proteomes" id="UP000315439">
    <property type="component" value="Unassembled WGS sequence"/>
</dbReference>
<dbReference type="NCBIfam" id="TIGR00556">
    <property type="entry name" value="pantethn_trn"/>
    <property type="match status" value="1"/>
</dbReference>
<proteinExistence type="inferred from homology"/>
<feature type="domain" description="4'-phosphopantetheinyl transferase N-terminal" evidence="7">
    <location>
        <begin position="25"/>
        <end position="111"/>
    </location>
</feature>
<protein>
    <submittedName>
        <fullName evidence="8">4'-phosphopantetheinyl transferase superfamily protein</fullName>
    </submittedName>
</protein>
<dbReference type="InterPro" id="IPR055066">
    <property type="entry name" value="AASDHPPT_N"/>
</dbReference>
<dbReference type="SUPFAM" id="SSF56214">
    <property type="entry name" value="4'-phosphopantetheinyl transferase"/>
    <property type="match status" value="2"/>
</dbReference>
<feature type="domain" description="4'-phosphopantetheinyl transferase" evidence="6">
    <location>
        <begin position="116"/>
        <end position="221"/>
    </location>
</feature>
<dbReference type="AlphaFoldDB" id="A0A545U936"/>
<dbReference type="RefSeq" id="WP_142932903.1">
    <property type="nucleotide sequence ID" value="NZ_ML660167.1"/>
</dbReference>
<keyword evidence="3 8" id="KW-0808">Transferase</keyword>
<comment type="similarity">
    <text evidence="2">Belongs to the P-Pant transferase superfamily. Gsp/Sfp/HetI/AcpT family.</text>
</comment>
<dbReference type="GO" id="GO:0019878">
    <property type="term" value="P:lysine biosynthetic process via aminoadipic acid"/>
    <property type="evidence" value="ECO:0007669"/>
    <property type="project" value="TreeGrafter"/>
</dbReference>
<dbReference type="InterPro" id="IPR050559">
    <property type="entry name" value="P-Pant_transferase_sf"/>
</dbReference>
<organism evidence="8 9">
    <name type="scientific">Aliikangiella coralliicola</name>
    <dbReference type="NCBI Taxonomy" id="2592383"/>
    <lineage>
        <taxon>Bacteria</taxon>
        <taxon>Pseudomonadati</taxon>
        <taxon>Pseudomonadota</taxon>
        <taxon>Gammaproteobacteria</taxon>
        <taxon>Oceanospirillales</taxon>
        <taxon>Pleioneaceae</taxon>
        <taxon>Aliikangiella</taxon>
    </lineage>
</organism>
<dbReference type="GO" id="GO:0008897">
    <property type="term" value="F:holo-[acyl-carrier-protein] synthase activity"/>
    <property type="evidence" value="ECO:0007669"/>
    <property type="project" value="InterPro"/>
</dbReference>
<dbReference type="OrthoDB" id="9808281at2"/>
<evidence type="ECO:0000256" key="2">
    <source>
        <dbReference type="ARBA" id="ARBA00010990"/>
    </source>
</evidence>